<keyword evidence="3" id="KW-1185">Reference proteome</keyword>
<dbReference type="Gene3D" id="3.20.80.10">
    <property type="entry name" value="Regulatory factor, effector binding domain"/>
    <property type="match status" value="1"/>
</dbReference>
<proteinExistence type="predicted"/>
<reference evidence="2" key="1">
    <citation type="submission" date="2020-09" db="EMBL/GenBank/DDBJ databases">
        <title>Novel species of Mucilaginibacter isolated from a glacier on the Tibetan Plateau.</title>
        <authorList>
            <person name="Liu Q."/>
            <person name="Xin Y.-H."/>
        </authorList>
    </citation>
    <scope>NUCLEOTIDE SEQUENCE</scope>
    <source>
        <strain evidence="2">ZB1P21</strain>
    </source>
</reference>
<name>A0A926S7N5_9SPHI</name>
<accession>A0A926S7N5</accession>
<dbReference type="InterPro" id="IPR010499">
    <property type="entry name" value="AraC_E-bd"/>
</dbReference>
<evidence type="ECO:0000313" key="3">
    <source>
        <dbReference type="Proteomes" id="UP000619078"/>
    </source>
</evidence>
<evidence type="ECO:0000313" key="2">
    <source>
        <dbReference type="EMBL" id="MBD1394871.1"/>
    </source>
</evidence>
<gene>
    <name evidence="2" type="ORF">IDJ76_17325</name>
</gene>
<protein>
    <recommendedName>
        <fullName evidence="1">AraC effector-binding domain-containing protein</fullName>
    </recommendedName>
</protein>
<dbReference type="SUPFAM" id="SSF55136">
    <property type="entry name" value="Probable bacterial effector-binding domain"/>
    <property type="match status" value="1"/>
</dbReference>
<dbReference type="EMBL" id="JACWMX010000008">
    <property type="protein sequence ID" value="MBD1394871.1"/>
    <property type="molecule type" value="Genomic_DNA"/>
</dbReference>
<feature type="domain" description="AraC effector-binding" evidence="1">
    <location>
        <begin position="161"/>
        <end position="312"/>
    </location>
</feature>
<evidence type="ECO:0000259" key="1">
    <source>
        <dbReference type="SMART" id="SM00871"/>
    </source>
</evidence>
<dbReference type="InterPro" id="IPR011256">
    <property type="entry name" value="Reg_factor_effector_dom_sf"/>
</dbReference>
<comment type="caution">
    <text evidence="2">The sequence shown here is derived from an EMBL/GenBank/DDBJ whole genome shotgun (WGS) entry which is preliminary data.</text>
</comment>
<dbReference type="Proteomes" id="UP000619078">
    <property type="component" value="Unassembled WGS sequence"/>
</dbReference>
<organism evidence="2 3">
    <name type="scientific">Mucilaginibacter glaciei</name>
    <dbReference type="NCBI Taxonomy" id="2772109"/>
    <lineage>
        <taxon>Bacteria</taxon>
        <taxon>Pseudomonadati</taxon>
        <taxon>Bacteroidota</taxon>
        <taxon>Sphingobacteriia</taxon>
        <taxon>Sphingobacteriales</taxon>
        <taxon>Sphingobacteriaceae</taxon>
        <taxon>Mucilaginibacter</taxon>
    </lineage>
</organism>
<dbReference type="RefSeq" id="WP_191164936.1">
    <property type="nucleotide sequence ID" value="NZ_JACWMX010000008.1"/>
</dbReference>
<dbReference type="SMART" id="SM00871">
    <property type="entry name" value="AraC_E_bind"/>
    <property type="match status" value="1"/>
</dbReference>
<dbReference type="AlphaFoldDB" id="A0A926S7N5"/>
<sequence>MKKPALIILGLLLLAFISIYYIIPQNIIAKSVVNIDGTDANVAKFIIEQRSWKKWWPGSHNGDDSTVYTNNGVIYKLLKSTNGDIQVQIKKGDKILDSHITYLAVADGETQVTWYASQQSSLNIFGRIAGFVKIKEIQTEMSSLLSHFKQFMQKDVNVYGMKVNLKKVTDETMLATNTTTKTYPTTANVYSLIANVKKQIAAKGVKESNQPMLNIFKVDNNEYQVMVAIPINKAIMPDAGYVVNHMLKGGNILEAEVKGGRKTIDNAMAQLKNYTRDHHLTPPAMPYELIITDRQAQTDTAKWITKIYYPIF</sequence>